<evidence type="ECO:0000313" key="3">
    <source>
        <dbReference type="EMBL" id="PPA76126.1"/>
    </source>
</evidence>
<name>A0A2S5GT48_9BURK</name>
<sequence length="220" mass="24520">MNTQSPPSAPGVAGASLPFRLWTPEERQASLDDALRHWQAGDDVWVYGYGSLIWRPDFDFMERRLATLRGHHRALCLWSRVNRGTPECPGLVFGLDRGGSCRGVVYRLAGDQVPTYFPALWEREMSTGAYLPRWINCTTDAGTVRALVFIMNRANPAYIRALPQDELLAIVRRAAGRYGPCTDYVVQTAQALRAAGIHDARLDAIARLLEEDGHRLPEGA</sequence>
<dbReference type="InterPro" id="IPR036568">
    <property type="entry name" value="GGCT-like_sf"/>
</dbReference>
<dbReference type="OrthoDB" id="9795692at2"/>
<dbReference type="InterPro" id="IPR013024">
    <property type="entry name" value="GGCT-like"/>
</dbReference>
<reference evidence="3 4" key="1">
    <citation type="submission" date="2018-02" db="EMBL/GenBank/DDBJ databases">
        <title>Draft Genome of Achromobacter spanius stain 6.</title>
        <authorList>
            <person name="Gunasekera T.S."/>
            <person name="Radwan O."/>
            <person name="Ruiz O.N."/>
        </authorList>
    </citation>
    <scope>NUCLEOTIDE SEQUENCE [LARGE SCALE GENOMIC DNA]</scope>
    <source>
        <strain evidence="3 4">6</strain>
    </source>
</reference>
<protein>
    <recommendedName>
        <fullName evidence="1">glutathione-specific gamma-glutamylcyclotransferase</fullName>
        <ecNumber evidence="1">4.3.2.7</ecNumber>
    </recommendedName>
</protein>
<dbReference type="SUPFAM" id="SSF110857">
    <property type="entry name" value="Gamma-glutamyl cyclotransferase-like"/>
    <property type="match status" value="1"/>
</dbReference>
<dbReference type="GO" id="GO:0006751">
    <property type="term" value="P:glutathione catabolic process"/>
    <property type="evidence" value="ECO:0007669"/>
    <property type="project" value="InterPro"/>
</dbReference>
<dbReference type="Proteomes" id="UP000239990">
    <property type="component" value="Unassembled WGS sequence"/>
</dbReference>
<organism evidence="3 4">
    <name type="scientific">Achromobacter spanius</name>
    <dbReference type="NCBI Taxonomy" id="217203"/>
    <lineage>
        <taxon>Bacteria</taxon>
        <taxon>Pseudomonadati</taxon>
        <taxon>Pseudomonadota</taxon>
        <taxon>Betaproteobacteria</taxon>
        <taxon>Burkholderiales</taxon>
        <taxon>Alcaligenaceae</taxon>
        <taxon>Achromobacter</taxon>
    </lineage>
</organism>
<dbReference type="GO" id="GO:0061928">
    <property type="term" value="F:glutathione specific gamma-glutamylcyclotransferase activity"/>
    <property type="evidence" value="ECO:0007669"/>
    <property type="project" value="UniProtKB-EC"/>
</dbReference>
<evidence type="ECO:0000313" key="4">
    <source>
        <dbReference type="Proteomes" id="UP000239990"/>
    </source>
</evidence>
<proteinExistence type="predicted"/>
<dbReference type="Gene3D" id="3.10.490.10">
    <property type="entry name" value="Gamma-glutamyl cyclotransferase-like"/>
    <property type="match status" value="1"/>
</dbReference>
<dbReference type="EMBL" id="PREU01000004">
    <property type="protein sequence ID" value="PPA76126.1"/>
    <property type="molecule type" value="Genomic_DNA"/>
</dbReference>
<dbReference type="CDD" id="cd06661">
    <property type="entry name" value="GGCT_like"/>
    <property type="match status" value="1"/>
</dbReference>
<accession>A0A2S5GT48</accession>
<keyword evidence="3" id="KW-0808">Transferase</keyword>
<keyword evidence="2" id="KW-0456">Lyase</keyword>
<dbReference type="RefSeq" id="WP_104143498.1">
    <property type="nucleotide sequence ID" value="NZ_PREU01000004.1"/>
</dbReference>
<dbReference type="PANTHER" id="PTHR12192:SF2">
    <property type="entry name" value="GLUTATHIONE-SPECIFIC GAMMA-GLUTAMYLCYCLOTRANSFERASE 2"/>
    <property type="match status" value="1"/>
</dbReference>
<comment type="caution">
    <text evidence="3">The sequence shown here is derived from an EMBL/GenBank/DDBJ whole genome shotgun (WGS) entry which is preliminary data.</text>
</comment>
<dbReference type="AlphaFoldDB" id="A0A2S5GT48"/>
<dbReference type="PANTHER" id="PTHR12192">
    <property type="entry name" value="CATION TRANSPORT PROTEIN CHAC-RELATED"/>
    <property type="match status" value="1"/>
</dbReference>
<dbReference type="InterPro" id="IPR006840">
    <property type="entry name" value="ChaC"/>
</dbReference>
<evidence type="ECO:0000256" key="2">
    <source>
        <dbReference type="ARBA" id="ARBA00023239"/>
    </source>
</evidence>
<dbReference type="GO" id="GO:0005737">
    <property type="term" value="C:cytoplasm"/>
    <property type="evidence" value="ECO:0007669"/>
    <property type="project" value="TreeGrafter"/>
</dbReference>
<dbReference type="Pfam" id="PF04752">
    <property type="entry name" value="ChaC"/>
    <property type="match status" value="1"/>
</dbReference>
<gene>
    <name evidence="3" type="ORF">C4E15_10630</name>
</gene>
<dbReference type="GO" id="GO:0016740">
    <property type="term" value="F:transferase activity"/>
    <property type="evidence" value="ECO:0007669"/>
    <property type="project" value="UniProtKB-KW"/>
</dbReference>
<evidence type="ECO:0000256" key="1">
    <source>
        <dbReference type="ARBA" id="ARBA00012344"/>
    </source>
</evidence>
<dbReference type="EC" id="4.3.2.7" evidence="1"/>